<dbReference type="GeneID" id="59052577"/>
<evidence type="ECO:0000313" key="3">
    <source>
        <dbReference type="Proteomes" id="UP000054928"/>
    </source>
</evidence>
<proteinExistence type="predicted"/>
<feature type="chain" id="PRO_5006058905" evidence="1">
    <location>
        <begin position="25"/>
        <end position="132"/>
    </location>
</feature>
<keyword evidence="1" id="KW-0732">Signal</keyword>
<organism evidence="2 3">
    <name type="scientific">Plasmopara halstedii</name>
    <name type="common">Downy mildew of sunflower</name>
    <dbReference type="NCBI Taxonomy" id="4781"/>
    <lineage>
        <taxon>Eukaryota</taxon>
        <taxon>Sar</taxon>
        <taxon>Stramenopiles</taxon>
        <taxon>Oomycota</taxon>
        <taxon>Peronosporomycetes</taxon>
        <taxon>Peronosporales</taxon>
        <taxon>Peronosporaceae</taxon>
        <taxon>Plasmopara</taxon>
    </lineage>
</organism>
<feature type="signal peptide" evidence="1">
    <location>
        <begin position="1"/>
        <end position="24"/>
    </location>
</feature>
<reference evidence="3" key="1">
    <citation type="submission" date="2014-09" db="EMBL/GenBank/DDBJ databases">
        <authorList>
            <person name="Sharma Rahul"/>
            <person name="Thines Marco"/>
        </authorList>
    </citation>
    <scope>NUCLEOTIDE SEQUENCE [LARGE SCALE GENOMIC DNA]</scope>
</reference>
<keyword evidence="3" id="KW-1185">Reference proteome</keyword>
<dbReference type="AlphaFoldDB" id="A0A0P1AT89"/>
<evidence type="ECO:0000313" key="2">
    <source>
        <dbReference type="EMBL" id="CEG44832.1"/>
    </source>
</evidence>
<dbReference type="RefSeq" id="XP_036263317.1">
    <property type="nucleotide sequence ID" value="XM_036407631.1"/>
</dbReference>
<accession>A0A0P1AT89</accession>
<name>A0A0P1AT89_PLAHL</name>
<protein>
    <submittedName>
        <fullName evidence="2">RxLR-like protein</fullName>
    </submittedName>
</protein>
<dbReference type="Proteomes" id="UP000054928">
    <property type="component" value="Unassembled WGS sequence"/>
</dbReference>
<evidence type="ECO:0000256" key="1">
    <source>
        <dbReference type="SAM" id="SignalP"/>
    </source>
</evidence>
<sequence length="132" mass="14801">MILTAMQVIVYCIIALLLLDAVVAINIDVVSRAKPVISVKDRDTEFYRVKIATTRRLRGHRLATVKAQKNTFQDEERMNLDSLLSAISSPPDFIAFAEKTLEMYFKFPASTDDFSTIWKTGESLGVIGNSLD</sequence>
<dbReference type="EMBL" id="CCYD01001336">
    <property type="protein sequence ID" value="CEG44832.1"/>
    <property type="molecule type" value="Genomic_DNA"/>
</dbReference>